<name>A0ABR9QKV7_9BACI</name>
<sequence>MFKKVDESQMFKRSLQIGLTVSLFFLLVSLFTGQWGFFLWSLLPTFITSTNGYFISKKASQK</sequence>
<evidence type="ECO:0000313" key="1">
    <source>
        <dbReference type="EMBL" id="MBE4909084.1"/>
    </source>
</evidence>
<gene>
    <name evidence="1" type="ORF">IMZ08_13525</name>
</gene>
<dbReference type="EMBL" id="JADCLJ010000020">
    <property type="protein sequence ID" value="MBE4909084.1"/>
    <property type="molecule type" value="Genomic_DNA"/>
</dbReference>
<evidence type="ECO:0008006" key="3">
    <source>
        <dbReference type="Google" id="ProtNLM"/>
    </source>
</evidence>
<accession>A0ABR9QKV7</accession>
<organism evidence="1 2">
    <name type="scientific">Litchfieldia luteola</name>
    <dbReference type="NCBI Taxonomy" id="682179"/>
    <lineage>
        <taxon>Bacteria</taxon>
        <taxon>Bacillati</taxon>
        <taxon>Bacillota</taxon>
        <taxon>Bacilli</taxon>
        <taxon>Bacillales</taxon>
        <taxon>Bacillaceae</taxon>
        <taxon>Litchfieldia</taxon>
    </lineage>
</organism>
<proteinExistence type="predicted"/>
<reference evidence="1 2" key="1">
    <citation type="submission" date="2020-10" db="EMBL/GenBank/DDBJ databases">
        <title>Bacillus sp. HD4P25, an endophyte from a halophyte.</title>
        <authorList>
            <person name="Sun J.-Q."/>
        </authorList>
    </citation>
    <scope>NUCLEOTIDE SEQUENCE [LARGE SCALE GENOMIC DNA]</scope>
    <source>
        <strain evidence="1 2">YIM 93174</strain>
    </source>
</reference>
<comment type="caution">
    <text evidence="1">The sequence shown here is derived from an EMBL/GenBank/DDBJ whole genome shotgun (WGS) entry which is preliminary data.</text>
</comment>
<keyword evidence="2" id="KW-1185">Reference proteome</keyword>
<dbReference type="RefSeq" id="WP_193537395.1">
    <property type="nucleotide sequence ID" value="NZ_JADCLJ010000020.1"/>
</dbReference>
<dbReference type="Proteomes" id="UP001516662">
    <property type="component" value="Unassembled WGS sequence"/>
</dbReference>
<evidence type="ECO:0000313" key="2">
    <source>
        <dbReference type="Proteomes" id="UP001516662"/>
    </source>
</evidence>
<protein>
    <recommendedName>
        <fullName evidence="3">ATP synthase F0 subunit 8</fullName>
    </recommendedName>
</protein>